<dbReference type="AlphaFoldDB" id="F8EU86"/>
<organism evidence="1 2">
    <name type="scientific">Zymomonas mobilis subsp. pomaceae (strain ATCC 29192 / DSM 22645 / JCM 10191 / CCUG 17912 / NBRC 13757 / NCIMB 11200 / NRRL B-4491 / Barker I)</name>
    <dbReference type="NCBI Taxonomy" id="579138"/>
    <lineage>
        <taxon>Bacteria</taxon>
        <taxon>Pseudomonadati</taxon>
        <taxon>Pseudomonadota</taxon>
        <taxon>Alphaproteobacteria</taxon>
        <taxon>Sphingomonadales</taxon>
        <taxon>Zymomonadaceae</taxon>
        <taxon>Zymomonas</taxon>
    </lineage>
</organism>
<dbReference type="RefSeq" id="WP_013934502.1">
    <property type="nucleotide sequence ID" value="NC_015709.1"/>
</dbReference>
<name>F8EU86_ZYMMT</name>
<dbReference type="KEGG" id="zmp:Zymop_1212"/>
<dbReference type="EMBL" id="CP002865">
    <property type="protein sequence ID" value="AEI38107.1"/>
    <property type="molecule type" value="Genomic_DNA"/>
</dbReference>
<dbReference type="InterPro" id="IPR003772">
    <property type="entry name" value="YceD"/>
</dbReference>
<evidence type="ECO:0008006" key="3">
    <source>
        <dbReference type="Google" id="ProtNLM"/>
    </source>
</evidence>
<dbReference type="Proteomes" id="UP000000491">
    <property type="component" value="Chromosome"/>
</dbReference>
<gene>
    <name evidence="1" type="ordered locus">Zymop_1212</name>
</gene>
<reference evidence="1 2" key="1">
    <citation type="journal article" date="2011" name="J. Bacteriol.">
        <title>Genome sequence of the ethanol-producing Zymomonas mobilis subsp. pomaceae lectotype strain ATCC 29192.</title>
        <authorList>
            <person name="Kouvelis V.N."/>
            <person name="Davenport K.W."/>
            <person name="Brettin T.S."/>
            <person name="Bruce D."/>
            <person name="Detter C."/>
            <person name="Han C.S."/>
            <person name="Nolan M."/>
            <person name="Tapia R."/>
            <person name="Damoulaki A."/>
            <person name="Kyrpides N.C."/>
            <person name="Typas M.A."/>
            <person name="Pappas K.M."/>
        </authorList>
    </citation>
    <scope>NUCLEOTIDE SEQUENCE [LARGE SCALE GENOMIC DNA]</scope>
    <source>
        <strain evidence="2">ATCC 29192 / DSM 22645 / JCM 10191 / CCUG 17912 / NBRC 13757 / NCIMB 11200 / NRRL B-4491 / Barker I</strain>
    </source>
</reference>
<dbReference type="HOGENOM" id="CLU_088841_2_1_5"/>
<dbReference type="STRING" id="579138.Zymop_1212"/>
<dbReference type="eggNOG" id="COG1399">
    <property type="taxonomic scope" value="Bacteria"/>
</dbReference>
<protein>
    <recommendedName>
        <fullName evidence="3">DUF177 domain-containing protein</fullName>
    </recommendedName>
</protein>
<evidence type="ECO:0000313" key="1">
    <source>
        <dbReference type="EMBL" id="AEI38107.1"/>
    </source>
</evidence>
<dbReference type="Pfam" id="PF02620">
    <property type="entry name" value="YceD"/>
    <property type="match status" value="1"/>
</dbReference>
<evidence type="ECO:0000313" key="2">
    <source>
        <dbReference type="Proteomes" id="UP000000491"/>
    </source>
</evidence>
<dbReference type="PATRIC" id="fig|579138.3.peg.1286"/>
<accession>F8EU86</accession>
<proteinExistence type="predicted"/>
<sequence length="179" mass="19530">MNTSVSPEFSRIVTLDHIGEQVHTITLTANEEEKAALAKRFSLEAIKTLEASIDLHREGKTVLATGKLKAEVCQNCSATGLPLPTSVREGFSLKFIPETSSVSSEEEIELSSEDCDVLFYTHNRLDLGEAVAETLILSLPAFPRHPQADQLLQKAGVVSEEDIGPFSALKILKQKIANK</sequence>